<keyword evidence="2" id="KW-1015">Disulfide bond</keyword>
<dbReference type="InterPro" id="IPR035914">
    <property type="entry name" value="Sperma_CUB_dom_sf"/>
</dbReference>
<dbReference type="PROSITE" id="PS01180">
    <property type="entry name" value="CUB"/>
    <property type="match status" value="1"/>
</dbReference>
<evidence type="ECO:0000256" key="3">
    <source>
        <dbReference type="PROSITE-ProRule" id="PRU00059"/>
    </source>
</evidence>
<dbReference type="AlphaFoldDB" id="A0AAW1DAT7"/>
<evidence type="ECO:0000313" key="5">
    <source>
        <dbReference type="EMBL" id="KAK9506890.1"/>
    </source>
</evidence>
<dbReference type="EMBL" id="JAPXFL010000005">
    <property type="protein sequence ID" value="KAK9506890.1"/>
    <property type="molecule type" value="Genomic_DNA"/>
</dbReference>
<sequence>MKNGSITSPGFPGPYPPKTTCQYEFIASGRERIQLVFTDFSLFIPNELPKESKVEYMSIIYFIKLLLICFRCEGVDRVVAYVILDGRMEKIDSYCGVTMPKSIMSNGPRLLIHFTGIHSSRHARGFRAKFHFTTSKSSHYRSISSIPTISFTYCIKLGKYSFVLP</sequence>
<feature type="domain" description="CUB" evidence="4">
    <location>
        <begin position="1"/>
        <end position="133"/>
    </location>
</feature>
<comment type="caution">
    <text evidence="5">The sequence shown here is derived from an EMBL/GenBank/DDBJ whole genome shotgun (WGS) entry which is preliminary data.</text>
</comment>
<keyword evidence="6" id="KW-1185">Reference proteome</keyword>
<dbReference type="Pfam" id="PF00431">
    <property type="entry name" value="CUB"/>
    <property type="match status" value="2"/>
</dbReference>
<evidence type="ECO:0000256" key="1">
    <source>
        <dbReference type="ARBA" id="ARBA00022737"/>
    </source>
</evidence>
<dbReference type="SUPFAM" id="SSF49854">
    <property type="entry name" value="Spermadhesin, CUB domain"/>
    <property type="match status" value="1"/>
</dbReference>
<dbReference type="InterPro" id="IPR000859">
    <property type="entry name" value="CUB_dom"/>
</dbReference>
<evidence type="ECO:0000313" key="6">
    <source>
        <dbReference type="Proteomes" id="UP001461498"/>
    </source>
</evidence>
<gene>
    <name evidence="5" type="ORF">O3M35_008741</name>
</gene>
<dbReference type="CDD" id="cd00041">
    <property type="entry name" value="CUB"/>
    <property type="match status" value="1"/>
</dbReference>
<protein>
    <recommendedName>
        <fullName evidence="4">CUB domain-containing protein</fullName>
    </recommendedName>
</protein>
<comment type="caution">
    <text evidence="3">Lacks conserved residue(s) required for the propagation of feature annotation.</text>
</comment>
<dbReference type="Gene3D" id="2.60.120.290">
    <property type="entry name" value="Spermadhesin, CUB domain"/>
    <property type="match status" value="1"/>
</dbReference>
<dbReference type="PANTHER" id="PTHR24251">
    <property type="entry name" value="OVOCHYMASE-RELATED"/>
    <property type="match status" value="1"/>
</dbReference>
<reference evidence="5 6" key="1">
    <citation type="submission" date="2022-12" db="EMBL/GenBank/DDBJ databases">
        <title>Chromosome-level genome assembly of true bugs.</title>
        <authorList>
            <person name="Ma L."/>
            <person name="Li H."/>
        </authorList>
    </citation>
    <scope>NUCLEOTIDE SEQUENCE [LARGE SCALE GENOMIC DNA]</scope>
    <source>
        <strain evidence="5">Lab_2022b</strain>
    </source>
</reference>
<name>A0AAW1DAT7_9HEMI</name>
<organism evidence="5 6">
    <name type="scientific">Rhynocoris fuscipes</name>
    <dbReference type="NCBI Taxonomy" id="488301"/>
    <lineage>
        <taxon>Eukaryota</taxon>
        <taxon>Metazoa</taxon>
        <taxon>Ecdysozoa</taxon>
        <taxon>Arthropoda</taxon>
        <taxon>Hexapoda</taxon>
        <taxon>Insecta</taxon>
        <taxon>Pterygota</taxon>
        <taxon>Neoptera</taxon>
        <taxon>Paraneoptera</taxon>
        <taxon>Hemiptera</taxon>
        <taxon>Heteroptera</taxon>
        <taxon>Panheteroptera</taxon>
        <taxon>Cimicomorpha</taxon>
        <taxon>Reduviidae</taxon>
        <taxon>Harpactorinae</taxon>
        <taxon>Harpactorini</taxon>
        <taxon>Rhynocoris</taxon>
    </lineage>
</organism>
<dbReference type="SMART" id="SM00042">
    <property type="entry name" value="CUB"/>
    <property type="match status" value="1"/>
</dbReference>
<evidence type="ECO:0000259" key="4">
    <source>
        <dbReference type="PROSITE" id="PS01180"/>
    </source>
</evidence>
<dbReference type="Proteomes" id="UP001461498">
    <property type="component" value="Unassembled WGS sequence"/>
</dbReference>
<evidence type="ECO:0000256" key="2">
    <source>
        <dbReference type="ARBA" id="ARBA00023157"/>
    </source>
</evidence>
<proteinExistence type="predicted"/>
<accession>A0AAW1DAT7</accession>
<keyword evidence="1" id="KW-0677">Repeat</keyword>